<dbReference type="EMBL" id="CP079899">
    <property type="protein sequence ID" value="QXZ24961.1"/>
    <property type="molecule type" value="Genomic_DNA"/>
</dbReference>
<dbReference type="AlphaFoldDB" id="A0ABD7FFP6"/>
<dbReference type="Proteomes" id="UP000827069">
    <property type="component" value="Plasmid unnamed"/>
</dbReference>
<geneLocation type="plasmid" evidence="3 4">
    <name>unnamed</name>
</geneLocation>
<evidence type="ECO:0000313" key="4">
    <source>
        <dbReference type="Proteomes" id="UP000827069"/>
    </source>
</evidence>
<organism evidence="3 4">
    <name type="scientific">Acinetobacter septicus</name>
    <dbReference type="NCBI Taxonomy" id="465797"/>
    <lineage>
        <taxon>Bacteria</taxon>
        <taxon>Pseudomonadati</taxon>
        <taxon>Pseudomonadota</taxon>
        <taxon>Gammaproteobacteria</taxon>
        <taxon>Moraxellales</taxon>
        <taxon>Moraxellaceae</taxon>
        <taxon>Acinetobacter</taxon>
    </lineage>
</organism>
<evidence type="ECO:0000256" key="1">
    <source>
        <dbReference type="SAM" id="Phobius"/>
    </source>
</evidence>
<dbReference type="SUPFAM" id="SSF140990">
    <property type="entry name" value="FtsH protease domain-like"/>
    <property type="match status" value="1"/>
</dbReference>
<keyword evidence="4" id="KW-1185">Reference proteome</keyword>
<dbReference type="Pfam" id="PF01434">
    <property type="entry name" value="Peptidase_M41"/>
    <property type="match status" value="1"/>
</dbReference>
<keyword evidence="1" id="KW-0472">Membrane</keyword>
<proteinExistence type="predicted"/>
<feature type="domain" description="Peptidase M41" evidence="2">
    <location>
        <begin position="173"/>
        <end position="275"/>
    </location>
</feature>
<keyword evidence="1" id="KW-0812">Transmembrane</keyword>
<accession>A0ABD7FFP6</accession>
<keyword evidence="1" id="KW-1133">Transmembrane helix</keyword>
<reference evidence="3 4" key="1">
    <citation type="submission" date="2021-07" db="EMBL/GenBank/DDBJ databases">
        <title>FDA dAtabase for Regulatory Grade micrObial Sequences (FDA-ARGOS): Supporting development and validation of Infectious Disease Dx tests.</title>
        <authorList>
            <person name="Sproer C."/>
            <person name="Gronow S."/>
            <person name="Severitt S."/>
            <person name="Schroder I."/>
            <person name="Tallon L."/>
            <person name="Sadzewicz L."/>
            <person name="Zhao X."/>
            <person name="Boylan J."/>
            <person name="Ott S."/>
            <person name="Bowen H."/>
            <person name="Vavikolanu K."/>
            <person name="Mehta A."/>
            <person name="Aluvathingal J."/>
            <person name="Nadendla S."/>
            <person name="Lowell S."/>
            <person name="Myers T."/>
            <person name="Yan Y."/>
        </authorList>
    </citation>
    <scope>NUCLEOTIDE SEQUENCE [LARGE SCALE GENOMIC DNA]</scope>
    <source>
        <strain evidence="3 4">FDAARGOS_1401</strain>
        <plasmid evidence="3 4">unnamed</plasmid>
    </source>
</reference>
<evidence type="ECO:0000313" key="3">
    <source>
        <dbReference type="EMBL" id="QXZ24961.1"/>
    </source>
</evidence>
<dbReference type="InterPro" id="IPR037219">
    <property type="entry name" value="Peptidase_M41-like"/>
</dbReference>
<name>A0ABD7FFP6_9GAMM</name>
<gene>
    <name evidence="3" type="ORF">I6L31_17630</name>
</gene>
<dbReference type="RefSeq" id="WP_005005801.1">
    <property type="nucleotide sequence ID" value="NZ_CP079899.1"/>
</dbReference>
<feature type="transmembrane region" description="Helical" evidence="1">
    <location>
        <begin position="57"/>
        <end position="74"/>
    </location>
</feature>
<feature type="transmembrane region" description="Helical" evidence="1">
    <location>
        <begin position="95"/>
        <end position="115"/>
    </location>
</feature>
<feature type="transmembrane region" description="Helical" evidence="1">
    <location>
        <begin position="130"/>
        <end position="149"/>
    </location>
</feature>
<evidence type="ECO:0000259" key="2">
    <source>
        <dbReference type="Pfam" id="PF01434"/>
    </source>
</evidence>
<keyword evidence="3" id="KW-0614">Plasmid</keyword>
<protein>
    <recommendedName>
        <fullName evidence="2">Peptidase M41 domain-containing protein</fullName>
    </recommendedName>
</protein>
<dbReference type="InterPro" id="IPR000642">
    <property type="entry name" value="Peptidase_M41"/>
</dbReference>
<dbReference type="Gene3D" id="1.20.58.760">
    <property type="entry name" value="Peptidase M41"/>
    <property type="match status" value="1"/>
</dbReference>
<sequence length="380" mass="43909">MMNMLKKKLVQIPFYLTDWMGSKTIFILLVSGILYLATTEAQLDVIKTTNEYLWNLFNLLIIITFLFLGIQFITERPQLDSEKRSQFNRLFSRKIFSSLSRLFLLFTGANAFLNIVVEQHYTELKNHPELLLPASVILITGYLGFKYLLDSSIHLNESEYAPYTSSGPNSTLTHTDIKTVAAHESGHLIMCFFYGCIQPDFKAQIFLGGHPDIPYVSGMVSHIPVSNVVEEKTYCEWRMHVLLAGQIAEKLIRGFYSTGASSDFTTWQEMAKKYLSNQFNGLYFINPESDFEKCHNMQSFETLRKIQTKNIEEFFELNKSVLLKMCDALEKNKVLNKEEILLFFYEVKHLKSLPYPNGEFLKFSANWSSSEDENSQKLHC</sequence>